<proteinExistence type="predicted"/>
<organism evidence="2">
    <name type="scientific">marine metagenome</name>
    <dbReference type="NCBI Taxonomy" id="408172"/>
    <lineage>
        <taxon>unclassified sequences</taxon>
        <taxon>metagenomes</taxon>
        <taxon>ecological metagenomes</taxon>
    </lineage>
</organism>
<feature type="non-terminal residue" evidence="2">
    <location>
        <position position="26"/>
    </location>
</feature>
<reference evidence="2" key="1">
    <citation type="submission" date="2018-05" db="EMBL/GenBank/DDBJ databases">
        <authorList>
            <person name="Lanie J.A."/>
            <person name="Ng W.-L."/>
            <person name="Kazmierczak K.M."/>
            <person name="Andrzejewski T.M."/>
            <person name="Davidsen T.M."/>
            <person name="Wayne K.J."/>
            <person name="Tettelin H."/>
            <person name="Glass J.I."/>
            <person name="Rusch D."/>
            <person name="Podicherti R."/>
            <person name="Tsui H.-C.T."/>
            <person name="Winkler M.E."/>
        </authorList>
    </citation>
    <scope>NUCLEOTIDE SEQUENCE</scope>
</reference>
<feature type="region of interest" description="Disordered" evidence="1">
    <location>
        <begin position="1"/>
        <end position="26"/>
    </location>
</feature>
<accession>A0A382NZB9</accession>
<gene>
    <name evidence="2" type="ORF">METZ01_LOCUS319337</name>
</gene>
<dbReference type="AlphaFoldDB" id="A0A382NZB9"/>
<evidence type="ECO:0000313" key="2">
    <source>
        <dbReference type="EMBL" id="SVC66483.1"/>
    </source>
</evidence>
<sequence length="26" mass="2775">MAGDDSSFWTGPPQVGQVFTIGSENF</sequence>
<name>A0A382NZB9_9ZZZZ</name>
<protein>
    <submittedName>
        <fullName evidence="2">Uncharacterized protein</fullName>
    </submittedName>
</protein>
<dbReference type="EMBL" id="UINC01103812">
    <property type="protein sequence ID" value="SVC66483.1"/>
    <property type="molecule type" value="Genomic_DNA"/>
</dbReference>
<evidence type="ECO:0000256" key="1">
    <source>
        <dbReference type="SAM" id="MobiDB-lite"/>
    </source>
</evidence>